<dbReference type="GO" id="GO:0005525">
    <property type="term" value="F:GTP binding"/>
    <property type="evidence" value="ECO:0007669"/>
    <property type="project" value="UniProtKB-KW"/>
</dbReference>
<name>A0AAJ1EIL7_9BACT</name>
<dbReference type="InterPro" id="IPR036925">
    <property type="entry name" value="TIF_IF2_dom3_sf"/>
</dbReference>
<dbReference type="InterPro" id="IPR005225">
    <property type="entry name" value="Small_GTP-bd"/>
</dbReference>
<dbReference type="InterPro" id="IPR006847">
    <property type="entry name" value="IF2_N"/>
</dbReference>
<evidence type="ECO:0000256" key="6">
    <source>
        <dbReference type="ARBA" id="ARBA00023134"/>
    </source>
</evidence>
<feature type="binding site" evidence="7">
    <location>
        <begin position="308"/>
        <end position="315"/>
    </location>
    <ligand>
        <name>GTP</name>
        <dbReference type="ChEBI" id="CHEBI:37565"/>
    </ligand>
</feature>
<dbReference type="FunFam" id="3.40.50.10050:FF:000001">
    <property type="entry name" value="Translation initiation factor IF-2"/>
    <property type="match status" value="1"/>
</dbReference>
<feature type="region of interest" description="Disordered" evidence="9">
    <location>
        <begin position="171"/>
        <end position="202"/>
    </location>
</feature>
<dbReference type="InterPro" id="IPR009000">
    <property type="entry name" value="Transl_B-barrel_sf"/>
</dbReference>
<evidence type="ECO:0000256" key="2">
    <source>
        <dbReference type="ARBA" id="ARBA00020675"/>
    </source>
</evidence>
<dbReference type="Pfam" id="PF11987">
    <property type="entry name" value="IF-2"/>
    <property type="match status" value="1"/>
</dbReference>
<dbReference type="AlphaFoldDB" id="A0AAJ1EIL7"/>
<feature type="region of interest" description="Disordered" evidence="9">
    <location>
        <begin position="28"/>
        <end position="154"/>
    </location>
</feature>
<keyword evidence="7" id="KW-0963">Cytoplasm</keyword>
<dbReference type="InterPro" id="IPR027417">
    <property type="entry name" value="P-loop_NTPase"/>
</dbReference>
<protein>
    <recommendedName>
        <fullName evidence="2 7">Translation initiation factor IF-2</fullName>
    </recommendedName>
</protein>
<dbReference type="Pfam" id="PF00009">
    <property type="entry name" value="GTP_EFTU"/>
    <property type="match status" value="1"/>
</dbReference>
<evidence type="ECO:0000256" key="3">
    <source>
        <dbReference type="ARBA" id="ARBA00022540"/>
    </source>
</evidence>
<dbReference type="PANTHER" id="PTHR43381">
    <property type="entry name" value="TRANSLATION INITIATION FACTOR IF-2-RELATED"/>
    <property type="match status" value="1"/>
</dbReference>
<dbReference type="Gene3D" id="3.40.50.10050">
    <property type="entry name" value="Translation initiation factor IF- 2, domain 3"/>
    <property type="match status" value="1"/>
</dbReference>
<dbReference type="Proteomes" id="UP001197609">
    <property type="component" value="Unassembled WGS sequence"/>
</dbReference>
<dbReference type="InterPro" id="IPR053905">
    <property type="entry name" value="EF-G-like_DII"/>
</dbReference>
<feature type="compositionally biased region" description="Basic and acidic residues" evidence="9">
    <location>
        <begin position="70"/>
        <end position="84"/>
    </location>
</feature>
<evidence type="ECO:0000256" key="9">
    <source>
        <dbReference type="SAM" id="MobiDB-lite"/>
    </source>
</evidence>
<keyword evidence="6 7" id="KW-0342">GTP-binding</keyword>
<evidence type="ECO:0000313" key="11">
    <source>
        <dbReference type="EMBL" id="MBZ0160408.1"/>
    </source>
</evidence>
<dbReference type="NCBIfam" id="TIGR00231">
    <property type="entry name" value="small_GTP"/>
    <property type="match status" value="1"/>
</dbReference>
<organism evidence="11 12">
    <name type="scientific">Candidatus Methylomirabilis tolerans</name>
    <dbReference type="NCBI Taxonomy" id="3123416"/>
    <lineage>
        <taxon>Bacteria</taxon>
        <taxon>Candidatus Methylomirabilota</taxon>
        <taxon>Candidatus Methylomirabilia</taxon>
        <taxon>Candidatus Methylomirabilales</taxon>
        <taxon>Candidatus Methylomirabilaceae</taxon>
        <taxon>Candidatus Methylomirabilis</taxon>
    </lineage>
</organism>
<gene>
    <name evidence="7 11" type="primary">infB</name>
    <name evidence="11" type="ORF">K8G79_09785</name>
</gene>
<dbReference type="SUPFAM" id="SSF50447">
    <property type="entry name" value="Translation proteins"/>
    <property type="match status" value="2"/>
</dbReference>
<dbReference type="GO" id="GO:0005829">
    <property type="term" value="C:cytosol"/>
    <property type="evidence" value="ECO:0007669"/>
    <property type="project" value="TreeGrafter"/>
</dbReference>
<dbReference type="PROSITE" id="PS51722">
    <property type="entry name" value="G_TR_2"/>
    <property type="match status" value="1"/>
</dbReference>
<reference evidence="11 12" key="1">
    <citation type="journal article" date="2021" name="bioRxiv">
        <title>Unraveling nitrogen, sulfur and carbon metabolic pathways and microbial community transcriptional responses to substrate deprivation and toxicity stresses in a bioreactor mimicking anoxic brackish coastal sediment conditions.</title>
        <authorList>
            <person name="Martins P.D."/>
            <person name="Echeveste M.J."/>
            <person name="Arshad A."/>
            <person name="Kurth J."/>
            <person name="Ouboter H."/>
            <person name="Jetten M.S.M."/>
            <person name="Welte C.U."/>
        </authorList>
    </citation>
    <scope>NUCLEOTIDE SEQUENCE [LARGE SCALE GENOMIC DNA]</scope>
    <source>
        <strain evidence="11">MAG_38</strain>
    </source>
</reference>
<comment type="function">
    <text evidence="7 8">One of the essential components for the initiation of protein synthesis. Protects formylmethionyl-tRNA from spontaneous hydrolysis and promotes its binding to the 30S ribosomal subunits. Also involved in the hydrolysis of GTP during the formation of the 70S ribosomal complex.</text>
</comment>
<comment type="subcellular location">
    <subcellularLocation>
        <location evidence="7">Cytoplasm</location>
    </subcellularLocation>
</comment>
<dbReference type="InterPro" id="IPR000178">
    <property type="entry name" value="TF_IF2_bacterial-like"/>
</dbReference>
<evidence type="ECO:0000256" key="8">
    <source>
        <dbReference type="RuleBase" id="RU000644"/>
    </source>
</evidence>
<evidence type="ECO:0000256" key="7">
    <source>
        <dbReference type="HAMAP-Rule" id="MF_00100"/>
    </source>
</evidence>
<feature type="binding site" evidence="7">
    <location>
        <begin position="408"/>
        <end position="411"/>
    </location>
    <ligand>
        <name>GTP</name>
        <dbReference type="ChEBI" id="CHEBI:37565"/>
    </ligand>
</feature>
<feature type="region of interest" description="G-domain" evidence="7">
    <location>
        <begin position="302"/>
        <end position="450"/>
    </location>
</feature>
<dbReference type="CDD" id="cd03702">
    <property type="entry name" value="IF2_mtIF2_II"/>
    <property type="match status" value="1"/>
</dbReference>
<dbReference type="Gene3D" id="3.40.50.300">
    <property type="entry name" value="P-loop containing nucleotide triphosphate hydrolases"/>
    <property type="match status" value="1"/>
</dbReference>
<dbReference type="InterPro" id="IPR023115">
    <property type="entry name" value="TIF_IF2_dom3"/>
</dbReference>
<dbReference type="Gene3D" id="2.40.30.10">
    <property type="entry name" value="Translation factors"/>
    <property type="match status" value="2"/>
</dbReference>
<dbReference type="HAMAP" id="MF_00100_B">
    <property type="entry name" value="IF_2_B"/>
    <property type="match status" value="1"/>
</dbReference>
<comment type="caution">
    <text evidence="11">The sequence shown here is derived from an EMBL/GenBank/DDBJ whole genome shotgun (WGS) entry which is preliminary data.</text>
</comment>
<evidence type="ECO:0000259" key="10">
    <source>
        <dbReference type="PROSITE" id="PS51722"/>
    </source>
</evidence>
<evidence type="ECO:0000256" key="1">
    <source>
        <dbReference type="ARBA" id="ARBA00007733"/>
    </source>
</evidence>
<dbReference type="NCBIfam" id="TIGR00487">
    <property type="entry name" value="IF-2"/>
    <property type="match status" value="1"/>
</dbReference>
<feature type="compositionally biased region" description="Low complexity" evidence="9">
    <location>
        <begin position="85"/>
        <end position="95"/>
    </location>
</feature>
<dbReference type="InterPro" id="IPR000795">
    <property type="entry name" value="T_Tr_GTP-bd_dom"/>
</dbReference>
<comment type="similarity">
    <text evidence="1 7 8">Belongs to the TRAFAC class translation factor GTPase superfamily. Classic translation factor GTPase family. IF-2 subfamily.</text>
</comment>
<dbReference type="Pfam" id="PF22042">
    <property type="entry name" value="EF-G_D2"/>
    <property type="match status" value="1"/>
</dbReference>
<dbReference type="Pfam" id="PF04760">
    <property type="entry name" value="IF2_N"/>
    <property type="match status" value="2"/>
</dbReference>
<feature type="binding site" evidence="7">
    <location>
        <begin position="354"/>
        <end position="358"/>
    </location>
    <ligand>
        <name>GTP</name>
        <dbReference type="ChEBI" id="CHEBI:37565"/>
    </ligand>
</feature>
<feature type="domain" description="Tr-type G" evidence="10">
    <location>
        <begin position="299"/>
        <end position="468"/>
    </location>
</feature>
<evidence type="ECO:0000256" key="4">
    <source>
        <dbReference type="ARBA" id="ARBA00022741"/>
    </source>
</evidence>
<dbReference type="InterPro" id="IPR015760">
    <property type="entry name" value="TIF_IF2"/>
</dbReference>
<dbReference type="GO" id="GO:0003743">
    <property type="term" value="F:translation initiation factor activity"/>
    <property type="evidence" value="ECO:0007669"/>
    <property type="project" value="UniProtKB-UniRule"/>
</dbReference>
<dbReference type="PANTHER" id="PTHR43381:SF5">
    <property type="entry name" value="TR-TYPE G DOMAIN-CONTAINING PROTEIN"/>
    <property type="match status" value="1"/>
</dbReference>
<dbReference type="Gene3D" id="1.10.10.2480">
    <property type="match status" value="1"/>
</dbReference>
<evidence type="ECO:0000313" key="12">
    <source>
        <dbReference type="Proteomes" id="UP001197609"/>
    </source>
</evidence>
<dbReference type="CDD" id="cd01887">
    <property type="entry name" value="IF2_eIF5B"/>
    <property type="match status" value="1"/>
</dbReference>
<feature type="compositionally biased region" description="Polar residues" evidence="9">
    <location>
        <begin position="139"/>
        <end position="154"/>
    </location>
</feature>
<keyword evidence="5 7" id="KW-0648">Protein biosynthesis</keyword>
<evidence type="ECO:0000256" key="5">
    <source>
        <dbReference type="ARBA" id="ARBA00022917"/>
    </source>
</evidence>
<dbReference type="PRINTS" id="PR00449">
    <property type="entry name" value="RASTRNSFRMNG"/>
</dbReference>
<dbReference type="SUPFAM" id="SSF52156">
    <property type="entry name" value="Initiation factor IF2/eIF5b, domain 3"/>
    <property type="match status" value="1"/>
</dbReference>
<proteinExistence type="inferred from homology"/>
<dbReference type="InterPro" id="IPR044145">
    <property type="entry name" value="IF2_II"/>
</dbReference>
<dbReference type="FunFam" id="2.40.30.10:FF:000008">
    <property type="entry name" value="Translation initiation factor IF-2"/>
    <property type="match status" value="1"/>
</dbReference>
<keyword evidence="3 7" id="KW-0396">Initiation factor</keyword>
<dbReference type="EMBL" id="JAIOIU010000124">
    <property type="protein sequence ID" value="MBZ0160408.1"/>
    <property type="molecule type" value="Genomic_DNA"/>
</dbReference>
<dbReference type="SUPFAM" id="SSF52540">
    <property type="entry name" value="P-loop containing nucleoside triphosphate hydrolases"/>
    <property type="match status" value="1"/>
</dbReference>
<accession>A0AAJ1EIL7</accession>
<dbReference type="GO" id="GO:0003924">
    <property type="term" value="F:GTPase activity"/>
    <property type="evidence" value="ECO:0007669"/>
    <property type="project" value="UniProtKB-UniRule"/>
</dbReference>
<dbReference type="FunFam" id="3.40.50.300:FF:000019">
    <property type="entry name" value="Translation initiation factor IF-2"/>
    <property type="match status" value="1"/>
</dbReference>
<dbReference type="PROSITE" id="PS01176">
    <property type="entry name" value="IF2"/>
    <property type="match status" value="1"/>
</dbReference>
<dbReference type="FunFam" id="2.40.30.10:FF:000007">
    <property type="entry name" value="Translation initiation factor IF-2"/>
    <property type="match status" value="1"/>
</dbReference>
<keyword evidence="4 7" id="KW-0547">Nucleotide-binding</keyword>
<sequence>MIRVYDLAKLLGMSSKELIDRLEQSGLQLKSHSSNVDEDQVRSLLTAAPPQKKSRPKSKPSETAPPVHAKSVEDRGPRAEKAEESATTTKASTRKPVQSKPPETKAPSKARPATAGTGSVEKLSSVAQKESPGSKAVSALQSSEGTAVLEQPSSVPIQSPREVLVAPAGLKAAPSKTQIPPPPISAPEQEEKGTIIPPTPQPQVPIEQVEREAPVPPRPIVKIAETMTVKELAEQISISPSEIIKQLIKMGIMTTINQPLDVEVVKRAADRLGFTVEVTPLEEAGAEAKESEDPLLLLPRPAVVTIMGHVDHGKTSLLDAIRQTNVIAMESGGITQHIGAYQVDLPGGKITFLDTPGHEAFTAMRARGAQATDIVVLVVAADDGVMPQTSEAISHAKDAGVPILVAVNKIDKPGADPNRVKQQLAEYGLVPEEWGGQTVYVEVSAKKQVGIEHLLEMLLLLAEVSELKANPHRAAKGVIIEAELDRGRGPVATVLVQQGTLKVGDVIVAGLHSGRVRAMNNEKGKRIHMAGPATPVEVLGLSGIPMAGDTFVVVSDERKGRQIALGRQQKHREETIVSKHRITLEDLHRRIAEGEVKELRIIIKGDVQGSIGPFRESLGRIGTGAVRLKVIHASVGAINETDVMLASASNAIIVGFHVRPDPKVQKLAEQEGVDIRLYTVIYDAINEIRQAMEGLLEPKYIERSIGRVEVRQVFQVPKMGAIAGSFVVEGKVYRDSQVCVVRDGKVVHKGRVGSLRRFKEDIREVQNGFECGIGLMNFNDIKVGDILEIFELESVAQKL</sequence>
<dbReference type="CDD" id="cd03692">
    <property type="entry name" value="mtIF2_IVc"/>
    <property type="match status" value="1"/>
</dbReference>